<dbReference type="AlphaFoldDB" id="A0A1D7QED5"/>
<dbReference type="OrthoDB" id="9797599at2"/>
<proteinExistence type="predicted"/>
<dbReference type="InterPro" id="IPR036388">
    <property type="entry name" value="WH-like_DNA-bd_sf"/>
</dbReference>
<accession>A0A1D7QED5</accession>
<organism evidence="5 6">
    <name type="scientific">Pedobacter steynii</name>
    <dbReference type="NCBI Taxonomy" id="430522"/>
    <lineage>
        <taxon>Bacteria</taxon>
        <taxon>Pseudomonadati</taxon>
        <taxon>Bacteroidota</taxon>
        <taxon>Sphingobacteriia</taxon>
        <taxon>Sphingobacteriales</taxon>
        <taxon>Sphingobacteriaceae</taxon>
        <taxon>Pedobacter</taxon>
    </lineage>
</organism>
<evidence type="ECO:0000313" key="6">
    <source>
        <dbReference type="Proteomes" id="UP000094313"/>
    </source>
</evidence>
<protein>
    <submittedName>
        <fullName evidence="5">MarR family transcriptional regulator</fullName>
    </submittedName>
</protein>
<evidence type="ECO:0000259" key="4">
    <source>
        <dbReference type="PROSITE" id="PS51118"/>
    </source>
</evidence>
<keyword evidence="1" id="KW-0805">Transcription regulation</keyword>
<evidence type="ECO:0000256" key="3">
    <source>
        <dbReference type="ARBA" id="ARBA00023163"/>
    </source>
</evidence>
<dbReference type="GO" id="GO:0003677">
    <property type="term" value="F:DNA binding"/>
    <property type="evidence" value="ECO:0007669"/>
    <property type="project" value="UniProtKB-KW"/>
</dbReference>
<dbReference type="RefSeq" id="WP_069378703.1">
    <property type="nucleotide sequence ID" value="NZ_CP017141.1"/>
</dbReference>
<dbReference type="Pfam" id="PF01638">
    <property type="entry name" value="HxlR"/>
    <property type="match status" value="1"/>
</dbReference>
<dbReference type="PROSITE" id="PS51118">
    <property type="entry name" value="HTH_HXLR"/>
    <property type="match status" value="1"/>
</dbReference>
<keyword evidence="6" id="KW-1185">Reference proteome</keyword>
<evidence type="ECO:0000256" key="2">
    <source>
        <dbReference type="ARBA" id="ARBA00023125"/>
    </source>
</evidence>
<dbReference type="KEGG" id="psty:BFS30_07410"/>
<dbReference type="PANTHER" id="PTHR33204">
    <property type="entry name" value="TRANSCRIPTIONAL REGULATOR, MARR FAMILY"/>
    <property type="match status" value="1"/>
</dbReference>
<sequence>MPEFFHDKKLYYTPIEFALNHIGGTWKMPILWRLQNQILRYGELKKDIPHITDKMLTTQLRELESNGMIERRVYAIVPPKVEYSITNKGSRAISVIETIMKYGYELIQEAGITYPPKT</sequence>
<reference evidence="5 6" key="1">
    <citation type="submission" date="2016-08" db="EMBL/GenBank/DDBJ databases">
        <authorList>
            <person name="Seilhamer J.J."/>
        </authorList>
    </citation>
    <scope>NUCLEOTIDE SEQUENCE [LARGE SCALE GENOMIC DNA]</scope>
    <source>
        <strain evidence="5 6">DX4</strain>
    </source>
</reference>
<dbReference type="Gene3D" id="1.10.10.10">
    <property type="entry name" value="Winged helix-like DNA-binding domain superfamily/Winged helix DNA-binding domain"/>
    <property type="match status" value="1"/>
</dbReference>
<dbReference type="InterPro" id="IPR002577">
    <property type="entry name" value="HTH_HxlR"/>
</dbReference>
<feature type="domain" description="HTH hxlR-type" evidence="4">
    <location>
        <begin position="13"/>
        <end position="111"/>
    </location>
</feature>
<evidence type="ECO:0000313" key="5">
    <source>
        <dbReference type="EMBL" id="AOM77010.1"/>
    </source>
</evidence>
<dbReference type="EMBL" id="CP017141">
    <property type="protein sequence ID" value="AOM77010.1"/>
    <property type="molecule type" value="Genomic_DNA"/>
</dbReference>
<dbReference type="Proteomes" id="UP000094313">
    <property type="component" value="Chromosome"/>
</dbReference>
<dbReference type="PANTHER" id="PTHR33204:SF29">
    <property type="entry name" value="TRANSCRIPTIONAL REGULATOR"/>
    <property type="match status" value="1"/>
</dbReference>
<evidence type="ECO:0000256" key="1">
    <source>
        <dbReference type="ARBA" id="ARBA00023015"/>
    </source>
</evidence>
<dbReference type="SUPFAM" id="SSF46785">
    <property type="entry name" value="Winged helix' DNA-binding domain"/>
    <property type="match status" value="1"/>
</dbReference>
<name>A0A1D7QED5_9SPHI</name>
<keyword evidence="2" id="KW-0238">DNA-binding</keyword>
<keyword evidence="3" id="KW-0804">Transcription</keyword>
<dbReference type="InterPro" id="IPR036390">
    <property type="entry name" value="WH_DNA-bd_sf"/>
</dbReference>
<gene>
    <name evidence="5" type="ORF">BFS30_07410</name>
</gene>